<dbReference type="RefSeq" id="XP_009545954.1">
    <property type="nucleotide sequence ID" value="XM_009547659.1"/>
</dbReference>
<dbReference type="PANTHER" id="PTHR31356:SF53">
    <property type="entry name" value="HEME PEROXIDASE"/>
    <property type="match status" value="1"/>
</dbReference>
<protein>
    <recommendedName>
        <fullName evidence="7">Peroxidase</fullName>
        <ecNumber evidence="7">1.11.1.-</ecNumber>
    </recommendedName>
</protein>
<dbReference type="OrthoDB" id="2144714at2759"/>
<dbReference type="SUPFAM" id="SSF48113">
    <property type="entry name" value="Heme-dependent peroxidases"/>
    <property type="match status" value="1"/>
</dbReference>
<dbReference type="Pfam" id="PF00141">
    <property type="entry name" value="peroxidase"/>
    <property type="match status" value="1"/>
</dbReference>
<keyword evidence="10" id="KW-1185">Reference proteome</keyword>
<dbReference type="GO" id="GO:0000302">
    <property type="term" value="P:response to reactive oxygen species"/>
    <property type="evidence" value="ECO:0007669"/>
    <property type="project" value="TreeGrafter"/>
</dbReference>
<keyword evidence="3" id="KW-0479">Metal-binding</keyword>
<keyword evidence="7" id="KW-0732">Signal</keyword>
<dbReference type="KEGG" id="hir:HETIRDRAFT_181070"/>
<keyword evidence="1 7" id="KW-0575">Peroxidase</keyword>
<dbReference type="GO" id="GO:0004601">
    <property type="term" value="F:peroxidase activity"/>
    <property type="evidence" value="ECO:0007669"/>
    <property type="project" value="UniProtKB-KW"/>
</dbReference>
<dbReference type="SMR" id="W4K8B2"/>
<dbReference type="InParanoid" id="W4K8B2"/>
<feature type="chain" id="PRO_5006994346" description="Peroxidase" evidence="7">
    <location>
        <begin position="24"/>
        <end position="528"/>
    </location>
</feature>
<organism evidence="9 10">
    <name type="scientific">Heterobasidion irregulare (strain TC 32-1)</name>
    <dbReference type="NCBI Taxonomy" id="747525"/>
    <lineage>
        <taxon>Eukaryota</taxon>
        <taxon>Fungi</taxon>
        <taxon>Dikarya</taxon>
        <taxon>Basidiomycota</taxon>
        <taxon>Agaricomycotina</taxon>
        <taxon>Agaricomycetes</taxon>
        <taxon>Russulales</taxon>
        <taxon>Bondarzewiaceae</taxon>
        <taxon>Heterobasidion</taxon>
        <taxon>Heterobasidion annosum species complex</taxon>
    </lineage>
</organism>
<keyword evidence="4 7" id="KW-0560">Oxidoreductase</keyword>
<evidence type="ECO:0000256" key="1">
    <source>
        <dbReference type="ARBA" id="ARBA00022559"/>
    </source>
</evidence>
<dbReference type="GO" id="GO:0020037">
    <property type="term" value="F:heme binding"/>
    <property type="evidence" value="ECO:0007669"/>
    <property type="project" value="UniProtKB-UniRule"/>
</dbReference>
<comment type="similarity">
    <text evidence="6">Belongs to the peroxidase family.</text>
</comment>
<dbReference type="PROSITE" id="PS50873">
    <property type="entry name" value="PEROXIDASE_4"/>
    <property type="match status" value="1"/>
</dbReference>
<name>W4K8B2_HETIT</name>
<dbReference type="GO" id="GO:0034599">
    <property type="term" value="P:cellular response to oxidative stress"/>
    <property type="evidence" value="ECO:0007669"/>
    <property type="project" value="InterPro"/>
</dbReference>
<dbReference type="PRINTS" id="PR00458">
    <property type="entry name" value="PEROXIDASE"/>
</dbReference>
<dbReference type="InterPro" id="IPR044831">
    <property type="entry name" value="Ccp1-like"/>
</dbReference>
<dbReference type="eggNOG" id="ENOG502QUVG">
    <property type="taxonomic scope" value="Eukaryota"/>
</dbReference>
<gene>
    <name evidence="9" type="primary">hpox8</name>
    <name evidence="9" type="ORF">HETIRDRAFT_181070</name>
</gene>
<reference evidence="9 10" key="1">
    <citation type="journal article" date="2012" name="New Phytol.">
        <title>Insight into trade-off between wood decay and parasitism from the genome of a fungal forest pathogen.</title>
        <authorList>
            <person name="Olson A."/>
            <person name="Aerts A."/>
            <person name="Asiegbu F."/>
            <person name="Belbahri L."/>
            <person name="Bouzid O."/>
            <person name="Broberg A."/>
            <person name="Canback B."/>
            <person name="Coutinho P.M."/>
            <person name="Cullen D."/>
            <person name="Dalman K."/>
            <person name="Deflorio G."/>
            <person name="van Diepen L.T."/>
            <person name="Dunand C."/>
            <person name="Duplessis S."/>
            <person name="Durling M."/>
            <person name="Gonthier P."/>
            <person name="Grimwood J."/>
            <person name="Fossdal C.G."/>
            <person name="Hansson D."/>
            <person name="Henrissat B."/>
            <person name="Hietala A."/>
            <person name="Himmelstrand K."/>
            <person name="Hoffmeister D."/>
            <person name="Hogberg N."/>
            <person name="James T.Y."/>
            <person name="Karlsson M."/>
            <person name="Kohler A."/>
            <person name="Kues U."/>
            <person name="Lee Y.H."/>
            <person name="Lin Y.C."/>
            <person name="Lind M."/>
            <person name="Lindquist E."/>
            <person name="Lombard V."/>
            <person name="Lucas S."/>
            <person name="Lunden K."/>
            <person name="Morin E."/>
            <person name="Murat C."/>
            <person name="Park J."/>
            <person name="Raffaello T."/>
            <person name="Rouze P."/>
            <person name="Salamov A."/>
            <person name="Schmutz J."/>
            <person name="Solheim H."/>
            <person name="Stahlberg J."/>
            <person name="Velez H."/>
            <person name="de Vries R.P."/>
            <person name="Wiebenga A."/>
            <person name="Woodward S."/>
            <person name="Yakovlev I."/>
            <person name="Garbelotto M."/>
            <person name="Martin F."/>
            <person name="Grigoriev I.V."/>
            <person name="Stenlid J."/>
        </authorList>
    </citation>
    <scope>NUCLEOTIDE SEQUENCE [LARGE SCALE GENOMIC DNA]</scope>
    <source>
        <strain evidence="9 10">TC 32-1</strain>
    </source>
</reference>
<dbReference type="InterPro" id="IPR010255">
    <property type="entry name" value="Haem_peroxidase_sf"/>
</dbReference>
<evidence type="ECO:0000256" key="7">
    <source>
        <dbReference type="RuleBase" id="RU363051"/>
    </source>
</evidence>
<evidence type="ECO:0000256" key="3">
    <source>
        <dbReference type="ARBA" id="ARBA00022723"/>
    </source>
</evidence>
<evidence type="ECO:0000313" key="10">
    <source>
        <dbReference type="Proteomes" id="UP000030671"/>
    </source>
</evidence>
<dbReference type="GO" id="GO:0042744">
    <property type="term" value="P:hydrogen peroxide catabolic process"/>
    <property type="evidence" value="ECO:0007669"/>
    <property type="project" value="TreeGrafter"/>
</dbReference>
<dbReference type="EMBL" id="KI925458">
    <property type="protein sequence ID" value="ETW81281.1"/>
    <property type="molecule type" value="Genomic_DNA"/>
</dbReference>
<dbReference type="GeneID" id="20668563"/>
<sequence>MRAHISPLFLLLLPQNLIFSSFAFAPNPILVSNELEHLLVDTGGANDGGFKRAITPCTNYVEGSQLLGRETAAQWIRVAFHDFVTADVGTGVGGLDASIGFETLRAENSGTAMNDSLTFFAPFVSAQVSMADMIALSVVMSVGGCGGPHIPLRGGRIDATQAGVFGVPEPETDLEQTLEEFSGAGFNQSDAIALTACGHTMGNVHHGGFPQVVPESAVTPNNTGGGVHFDVTPANFDIDVVQEYLSGTGQRGGPLVTTDNVTVRSDLRLYTSDNNQTLQALSQSSNYFRKACAQLFSRMIDTVPKDVKLTTIIEPMVYKPVNVSLGLTSDSNSSLSIYLDTSSSSNDPAPTLFISYETRLGSPASHRVIATYTPDVENNGTSIFGNTYYYRFTASIDSSAGISAYTVANTSFALRDTIFFLPDLSSAQDNGSDTWSVNITAAALTSSNPSNVRAVLFTPTGQLGTLAPRIVTQNVTLNEIGSVGVYKIYSAVVVVETINIGGASVDIVGSFAGGREVIDEFKKLSLII</sequence>
<dbReference type="HOGENOM" id="CLU_004824_4_0_1"/>
<evidence type="ECO:0000256" key="6">
    <source>
        <dbReference type="RuleBase" id="RU004241"/>
    </source>
</evidence>
<proteinExistence type="inferred from homology"/>
<dbReference type="InterPro" id="IPR002016">
    <property type="entry name" value="Haem_peroxidase"/>
</dbReference>
<keyword evidence="2" id="KW-0349">Heme</keyword>
<dbReference type="Gene3D" id="1.10.520.10">
    <property type="match status" value="1"/>
</dbReference>
<feature type="domain" description="Plant heme peroxidase family profile" evidence="8">
    <location>
        <begin position="71"/>
        <end position="299"/>
    </location>
</feature>
<dbReference type="PANTHER" id="PTHR31356">
    <property type="entry name" value="THYLAKOID LUMENAL 29 KDA PROTEIN, CHLOROPLASTIC-RELATED"/>
    <property type="match status" value="1"/>
</dbReference>
<dbReference type="EC" id="1.11.1.-" evidence="7"/>
<dbReference type="AlphaFoldDB" id="W4K8B2"/>
<accession>W4K8B2</accession>
<feature type="signal peptide" evidence="7">
    <location>
        <begin position="1"/>
        <end position="23"/>
    </location>
</feature>
<evidence type="ECO:0000313" key="9">
    <source>
        <dbReference type="EMBL" id="ETW81281.1"/>
    </source>
</evidence>
<dbReference type="Proteomes" id="UP000030671">
    <property type="component" value="Unassembled WGS sequence"/>
</dbReference>
<dbReference type="GO" id="GO:0046872">
    <property type="term" value="F:metal ion binding"/>
    <property type="evidence" value="ECO:0007669"/>
    <property type="project" value="UniProtKB-UniRule"/>
</dbReference>
<evidence type="ECO:0000259" key="8">
    <source>
        <dbReference type="PROSITE" id="PS50873"/>
    </source>
</evidence>
<keyword evidence="5" id="KW-0408">Iron</keyword>
<evidence type="ECO:0000256" key="5">
    <source>
        <dbReference type="ARBA" id="ARBA00023004"/>
    </source>
</evidence>
<evidence type="ECO:0000256" key="4">
    <source>
        <dbReference type="ARBA" id="ARBA00023002"/>
    </source>
</evidence>
<evidence type="ECO:0000256" key="2">
    <source>
        <dbReference type="ARBA" id="ARBA00022617"/>
    </source>
</evidence>